<evidence type="ECO:0000256" key="3">
    <source>
        <dbReference type="ARBA" id="ARBA00022679"/>
    </source>
</evidence>
<dbReference type="Pfam" id="PF02518">
    <property type="entry name" value="HATPase_c"/>
    <property type="match status" value="1"/>
</dbReference>
<dbReference type="PANTHER" id="PTHR42878:SF14">
    <property type="entry name" value="OSMOLARITY TWO-COMPONENT SYSTEM PROTEIN SSK1"/>
    <property type="match status" value="1"/>
</dbReference>
<evidence type="ECO:0000313" key="7">
    <source>
        <dbReference type="Proteomes" id="UP000599523"/>
    </source>
</evidence>
<dbReference type="GO" id="GO:0004673">
    <property type="term" value="F:protein histidine kinase activity"/>
    <property type="evidence" value="ECO:0007669"/>
    <property type="project" value="UniProtKB-EC"/>
</dbReference>
<dbReference type="PROSITE" id="PS50109">
    <property type="entry name" value="HIS_KIN"/>
    <property type="match status" value="1"/>
</dbReference>
<dbReference type="EMBL" id="WTVM01000024">
    <property type="protein sequence ID" value="NMG02505.1"/>
    <property type="molecule type" value="Genomic_DNA"/>
</dbReference>
<sequence>MNPMMRRLFHTVRDGLLIVSRDGVLRFANDQAQRLLSCELGVQVGHPKIARLVAAVEAGHLTIPHSEEIIFGDASGEKPGDTVRVHLLASLVGSDCVVVLHNLTEQHYFETAVHNLVRMVERDCRTPIREFIESASGLLEKLKQLRDPVTGPLAESISHTQLRGHALVEQFSKLAALAEISNGAPIRADDRILPREWIEEVAVRVEPFARTRRMRIVLGRIDVNLPAIYGSKVWLGRALEELLRNAVIHGETESNIMITMQPGGNFIRIFVRNVGRLQIPQHMLTRPAMPFQRSVQPALRQSGAVRAALSLGLPLVHQIVNLHGGRLSLDEDPDASVTATLELPAGAPSESAGLDLEQTRRYARDITRLIQHRNANSERSVQ</sequence>
<evidence type="ECO:0000256" key="4">
    <source>
        <dbReference type="ARBA" id="ARBA00022777"/>
    </source>
</evidence>
<organism evidence="6 7">
    <name type="scientific">Azoarcus taiwanensis</name>
    <dbReference type="NCBI Taxonomy" id="666964"/>
    <lineage>
        <taxon>Bacteria</taxon>
        <taxon>Pseudomonadati</taxon>
        <taxon>Pseudomonadota</taxon>
        <taxon>Betaproteobacteria</taxon>
        <taxon>Rhodocyclales</taxon>
        <taxon>Zoogloeaceae</taxon>
        <taxon>Azoarcus</taxon>
    </lineage>
</organism>
<keyword evidence="7" id="KW-1185">Reference proteome</keyword>
<dbReference type="GO" id="GO:0030295">
    <property type="term" value="F:protein kinase activator activity"/>
    <property type="evidence" value="ECO:0007669"/>
    <property type="project" value="TreeGrafter"/>
</dbReference>
<accession>A0A972FD71</accession>
<keyword evidence="4" id="KW-0418">Kinase</keyword>
<dbReference type="InterPro" id="IPR050351">
    <property type="entry name" value="BphY/WalK/GraS-like"/>
</dbReference>
<dbReference type="InterPro" id="IPR003594">
    <property type="entry name" value="HATPase_dom"/>
</dbReference>
<feature type="domain" description="Histidine kinase" evidence="5">
    <location>
        <begin position="119"/>
        <end position="347"/>
    </location>
</feature>
<reference evidence="6" key="1">
    <citation type="submission" date="2019-12" db="EMBL/GenBank/DDBJ databases">
        <title>Comparative genomics gives insights into the taxonomy of the Azoarcus-Aromatoleum group and reveals separate origins of nif in the plant-associated Azoarcus and non-plant-associated Aromatoleum sub-groups.</title>
        <authorList>
            <person name="Lafos M."/>
            <person name="Maluk M."/>
            <person name="Batista M."/>
            <person name="Junghare M."/>
            <person name="Carmona M."/>
            <person name="Faoro H."/>
            <person name="Cruz L.M."/>
            <person name="Battistoni F."/>
            <person name="De Souza E."/>
            <person name="Pedrosa F."/>
            <person name="Chen W.-M."/>
            <person name="Poole P.S."/>
            <person name="Dixon R.A."/>
            <person name="James E.K."/>
        </authorList>
    </citation>
    <scope>NUCLEOTIDE SEQUENCE</scope>
    <source>
        <strain evidence="6">NSC3</strain>
    </source>
</reference>
<dbReference type="GO" id="GO:0007234">
    <property type="term" value="P:osmosensory signaling via phosphorelay pathway"/>
    <property type="evidence" value="ECO:0007669"/>
    <property type="project" value="TreeGrafter"/>
</dbReference>
<dbReference type="GO" id="GO:0000156">
    <property type="term" value="F:phosphorelay response regulator activity"/>
    <property type="evidence" value="ECO:0007669"/>
    <property type="project" value="TreeGrafter"/>
</dbReference>
<dbReference type="Gene3D" id="3.30.565.10">
    <property type="entry name" value="Histidine kinase-like ATPase, C-terminal domain"/>
    <property type="match status" value="1"/>
</dbReference>
<dbReference type="CDD" id="cd00075">
    <property type="entry name" value="HATPase"/>
    <property type="match status" value="1"/>
</dbReference>
<evidence type="ECO:0000256" key="2">
    <source>
        <dbReference type="ARBA" id="ARBA00012438"/>
    </source>
</evidence>
<dbReference type="InterPro" id="IPR036890">
    <property type="entry name" value="HATPase_C_sf"/>
</dbReference>
<comment type="catalytic activity">
    <reaction evidence="1">
        <text>ATP + protein L-histidine = ADP + protein N-phospho-L-histidine.</text>
        <dbReference type="EC" id="2.7.13.3"/>
    </reaction>
</comment>
<protein>
    <recommendedName>
        <fullName evidence="2">histidine kinase</fullName>
        <ecNumber evidence="2">2.7.13.3</ecNumber>
    </recommendedName>
</protein>
<dbReference type="Proteomes" id="UP000599523">
    <property type="component" value="Unassembled WGS sequence"/>
</dbReference>
<gene>
    <name evidence="6" type="ORF">GPA21_05915</name>
</gene>
<keyword evidence="3" id="KW-0808">Transferase</keyword>
<evidence type="ECO:0000256" key="1">
    <source>
        <dbReference type="ARBA" id="ARBA00000085"/>
    </source>
</evidence>
<dbReference type="AlphaFoldDB" id="A0A972FD71"/>
<name>A0A972FD71_9RHOO</name>
<dbReference type="PANTHER" id="PTHR42878">
    <property type="entry name" value="TWO-COMPONENT HISTIDINE KINASE"/>
    <property type="match status" value="1"/>
</dbReference>
<dbReference type="RefSeq" id="WP_168987286.1">
    <property type="nucleotide sequence ID" value="NZ_CAWPHM010000166.1"/>
</dbReference>
<evidence type="ECO:0000313" key="6">
    <source>
        <dbReference type="EMBL" id="NMG02505.1"/>
    </source>
</evidence>
<evidence type="ECO:0000259" key="5">
    <source>
        <dbReference type="PROSITE" id="PS50109"/>
    </source>
</evidence>
<proteinExistence type="predicted"/>
<dbReference type="InterPro" id="IPR005467">
    <property type="entry name" value="His_kinase_dom"/>
</dbReference>
<dbReference type="SMART" id="SM00387">
    <property type="entry name" value="HATPase_c"/>
    <property type="match status" value="1"/>
</dbReference>
<dbReference type="EC" id="2.7.13.3" evidence="2"/>
<comment type="caution">
    <text evidence="6">The sequence shown here is derived from an EMBL/GenBank/DDBJ whole genome shotgun (WGS) entry which is preliminary data.</text>
</comment>
<dbReference type="SUPFAM" id="SSF55874">
    <property type="entry name" value="ATPase domain of HSP90 chaperone/DNA topoisomerase II/histidine kinase"/>
    <property type="match status" value="1"/>
</dbReference>